<dbReference type="HOGENOM" id="CLU_847553_0_0_1"/>
<dbReference type="OrthoDB" id="337038at2759"/>
<dbReference type="InterPro" id="IPR001283">
    <property type="entry name" value="CRISP-related"/>
</dbReference>
<reference evidence="4 5" key="2">
    <citation type="journal article" date="2012" name="Open Biol.">
        <title>Characteristics of nucleosomes and linker DNA regions on the genome of the basidiomycete Mixia osmundae revealed by mono- and dinucleosome mapping.</title>
        <authorList>
            <person name="Nishida H."/>
            <person name="Kondo S."/>
            <person name="Matsumoto T."/>
            <person name="Suzuki Y."/>
            <person name="Yoshikawa H."/>
            <person name="Taylor T.D."/>
            <person name="Sugiyama J."/>
        </authorList>
    </citation>
    <scope>NUCLEOTIDE SEQUENCE [LARGE SCALE GENOMIC DNA]</scope>
    <source>
        <strain evidence="5">CBS 9802 / IAM 14324 / JCM 22182 / KY 12970</strain>
    </source>
</reference>
<feature type="domain" description="SCP" evidence="3">
    <location>
        <begin position="193"/>
        <end position="318"/>
    </location>
</feature>
<evidence type="ECO:0000259" key="3">
    <source>
        <dbReference type="SMART" id="SM00198"/>
    </source>
</evidence>
<gene>
    <name evidence="4" type="primary">Mo00521</name>
    <name evidence="4" type="ORF">E5Q_00521</name>
</gene>
<keyword evidence="5" id="KW-1185">Reference proteome</keyword>
<proteinExistence type="predicted"/>
<feature type="compositionally biased region" description="Low complexity" evidence="1">
    <location>
        <begin position="78"/>
        <end position="176"/>
    </location>
</feature>
<dbReference type="SMART" id="SM00198">
    <property type="entry name" value="SCP"/>
    <property type="match status" value="1"/>
</dbReference>
<feature type="signal peptide" evidence="2">
    <location>
        <begin position="1"/>
        <end position="18"/>
    </location>
</feature>
<dbReference type="Proteomes" id="UP000009131">
    <property type="component" value="Unassembled WGS sequence"/>
</dbReference>
<protein>
    <recommendedName>
        <fullName evidence="3">SCP domain-containing protein</fullName>
    </recommendedName>
</protein>
<feature type="region of interest" description="Disordered" evidence="1">
    <location>
        <begin position="32"/>
        <end position="188"/>
    </location>
</feature>
<feature type="chain" id="PRO_5009955482" description="SCP domain-containing protein" evidence="2">
    <location>
        <begin position="19"/>
        <end position="328"/>
    </location>
</feature>
<dbReference type="PANTHER" id="PTHR10334">
    <property type="entry name" value="CYSTEINE-RICH SECRETORY PROTEIN-RELATED"/>
    <property type="match status" value="1"/>
</dbReference>
<reference evidence="4 5" key="1">
    <citation type="journal article" date="2011" name="J. Gen. Appl. Microbiol.">
        <title>Draft genome sequencing of the enigmatic basidiomycete Mixia osmundae.</title>
        <authorList>
            <person name="Nishida H."/>
            <person name="Nagatsuka Y."/>
            <person name="Sugiyama J."/>
        </authorList>
    </citation>
    <scope>NUCLEOTIDE SEQUENCE [LARGE SCALE GENOMIC DNA]</scope>
    <source>
        <strain evidence="5">CBS 9802 / IAM 14324 / JCM 22182 / KY 12970</strain>
    </source>
</reference>
<dbReference type="RefSeq" id="XP_014571369.1">
    <property type="nucleotide sequence ID" value="XM_014715883.1"/>
</dbReference>
<evidence type="ECO:0000256" key="1">
    <source>
        <dbReference type="SAM" id="MobiDB-lite"/>
    </source>
</evidence>
<dbReference type="InterPro" id="IPR035940">
    <property type="entry name" value="CAP_sf"/>
</dbReference>
<dbReference type="EMBL" id="BABT02000025">
    <property type="protein sequence ID" value="GAA93875.1"/>
    <property type="molecule type" value="Genomic_DNA"/>
</dbReference>
<dbReference type="PROSITE" id="PS01009">
    <property type="entry name" value="CRISP_1"/>
    <property type="match status" value="1"/>
</dbReference>
<organism evidence="4 5">
    <name type="scientific">Mixia osmundae (strain CBS 9802 / IAM 14324 / JCM 22182 / KY 12970)</name>
    <dbReference type="NCBI Taxonomy" id="764103"/>
    <lineage>
        <taxon>Eukaryota</taxon>
        <taxon>Fungi</taxon>
        <taxon>Dikarya</taxon>
        <taxon>Basidiomycota</taxon>
        <taxon>Pucciniomycotina</taxon>
        <taxon>Mixiomycetes</taxon>
        <taxon>Mixiales</taxon>
        <taxon>Mixiaceae</taxon>
        <taxon>Mixia</taxon>
    </lineage>
</organism>
<dbReference type="OMA" id="NHNVHRS"/>
<comment type="caution">
    <text evidence="4">The sequence shown here is derived from an EMBL/GenBank/DDBJ whole genome shotgun (WGS) entry which is preliminary data.</text>
</comment>
<evidence type="ECO:0000313" key="5">
    <source>
        <dbReference type="Proteomes" id="UP000009131"/>
    </source>
</evidence>
<dbReference type="Gene3D" id="3.40.33.10">
    <property type="entry name" value="CAP"/>
    <property type="match status" value="1"/>
</dbReference>
<dbReference type="SUPFAM" id="SSF55797">
    <property type="entry name" value="PR-1-like"/>
    <property type="match status" value="1"/>
</dbReference>
<evidence type="ECO:0000256" key="2">
    <source>
        <dbReference type="SAM" id="SignalP"/>
    </source>
</evidence>
<dbReference type="AlphaFoldDB" id="G7DTM8"/>
<evidence type="ECO:0000313" key="4">
    <source>
        <dbReference type="EMBL" id="GAA93875.1"/>
    </source>
</evidence>
<sequence>MRVTSILFLLTTAVVVHSIAVPQDTLELAKRSAECSDGPRFDAKSRRRQKVKAAKKTTKKSTKKPKKRAKPAKKTTSSKKTTAKPTTTAKSSSVTKPVTTTSKPASTTTSTPPTSTSKPLTSTTKSSSPASAVSSTSTTKPSSSTSSTQSSSSTSTTKTSPSTTKTSSTTSASSTAIPLDSYGNPDYTRAPAQMQAEFLKTTNAFRAKFQAAPLTWNADAAAFAQSWTKRCVFQHSGTDLYGENIASGYINPTEVDTAWGQDEVKYYDYSNPGFSDAAGHFTQMVWQSTTSMGCAVTFCSNMGYFWSCNYSPPGNYDGEFAENVLPPK</sequence>
<dbReference type="GO" id="GO:0005576">
    <property type="term" value="C:extracellular region"/>
    <property type="evidence" value="ECO:0007669"/>
    <property type="project" value="InterPro"/>
</dbReference>
<dbReference type="PRINTS" id="PR00837">
    <property type="entry name" value="V5TPXLIKE"/>
</dbReference>
<dbReference type="Pfam" id="PF00188">
    <property type="entry name" value="CAP"/>
    <property type="match status" value="1"/>
</dbReference>
<dbReference type="InterPro" id="IPR018244">
    <property type="entry name" value="Allrgn_V5/Tpx1_CS"/>
</dbReference>
<accession>G7DTM8</accession>
<dbReference type="InterPro" id="IPR014044">
    <property type="entry name" value="CAP_dom"/>
</dbReference>
<feature type="compositionally biased region" description="Basic residues" evidence="1">
    <location>
        <begin position="45"/>
        <end position="77"/>
    </location>
</feature>
<dbReference type="eggNOG" id="KOG3017">
    <property type="taxonomic scope" value="Eukaryota"/>
</dbReference>
<feature type="compositionally biased region" description="Basic and acidic residues" evidence="1">
    <location>
        <begin position="32"/>
        <end position="44"/>
    </location>
</feature>
<dbReference type="InParanoid" id="G7DTM8"/>
<name>G7DTM8_MIXOS</name>
<keyword evidence="2" id="KW-0732">Signal</keyword>